<sequence>MPALEHKRRISLAACAIDGFCSERYLVSMYCDAISSTSALSRLRPLPPLERTGSSEDRVSVERYLSTHR</sequence>
<evidence type="ECO:0000256" key="1">
    <source>
        <dbReference type="SAM" id="MobiDB-lite"/>
    </source>
</evidence>
<name>A0A1J5PUX1_9ZZZZ</name>
<dbReference type="AlphaFoldDB" id="A0A1J5PUX1"/>
<accession>A0A1J5PUX1</accession>
<organism evidence="2">
    <name type="scientific">mine drainage metagenome</name>
    <dbReference type="NCBI Taxonomy" id="410659"/>
    <lineage>
        <taxon>unclassified sequences</taxon>
        <taxon>metagenomes</taxon>
        <taxon>ecological metagenomes</taxon>
    </lineage>
</organism>
<gene>
    <name evidence="2" type="ORF">GALL_429410</name>
</gene>
<reference evidence="2" key="1">
    <citation type="submission" date="2016-10" db="EMBL/GenBank/DDBJ databases">
        <title>Sequence of Gallionella enrichment culture.</title>
        <authorList>
            <person name="Poehlein A."/>
            <person name="Muehling M."/>
            <person name="Daniel R."/>
        </authorList>
    </citation>
    <scope>NUCLEOTIDE SEQUENCE</scope>
</reference>
<protein>
    <submittedName>
        <fullName evidence="2">Uncharacterized protein</fullName>
    </submittedName>
</protein>
<feature type="region of interest" description="Disordered" evidence="1">
    <location>
        <begin position="45"/>
        <end position="69"/>
    </location>
</feature>
<evidence type="ECO:0000313" key="2">
    <source>
        <dbReference type="EMBL" id="OIQ75390.1"/>
    </source>
</evidence>
<dbReference type="EMBL" id="MLJW01002181">
    <property type="protein sequence ID" value="OIQ75390.1"/>
    <property type="molecule type" value="Genomic_DNA"/>
</dbReference>
<comment type="caution">
    <text evidence="2">The sequence shown here is derived from an EMBL/GenBank/DDBJ whole genome shotgun (WGS) entry which is preliminary data.</text>
</comment>
<proteinExistence type="predicted"/>